<dbReference type="PANTHER" id="PTHR30204">
    <property type="entry name" value="REDOX-CYCLING DRUG-SENSING TRANSCRIPTIONAL ACTIVATOR SOXR"/>
    <property type="match status" value="1"/>
</dbReference>
<evidence type="ECO:0000259" key="3">
    <source>
        <dbReference type="PROSITE" id="PS50937"/>
    </source>
</evidence>
<keyword evidence="1" id="KW-0238">DNA-binding</keyword>
<dbReference type="InterPro" id="IPR000551">
    <property type="entry name" value="MerR-type_HTH_dom"/>
</dbReference>
<dbReference type="PANTHER" id="PTHR30204:SF97">
    <property type="entry name" value="MERR FAMILY REGULATORY PROTEIN"/>
    <property type="match status" value="1"/>
</dbReference>
<dbReference type="Gene3D" id="1.10.1660.10">
    <property type="match status" value="1"/>
</dbReference>
<keyword evidence="2" id="KW-0175">Coiled coil</keyword>
<evidence type="ECO:0000256" key="2">
    <source>
        <dbReference type="SAM" id="Coils"/>
    </source>
</evidence>
<sequence length="118" mass="13247">MLIGELSRRTGVSPRSLRYYEQHGLLRSSRTANGWRDYDETAEHRARTVAEMLAAGLTIEGVKELGPCLDQPDLDACDDPTVALATYRARLAVVEQRMAALQRHRDELARRVEALAAR</sequence>
<gene>
    <name evidence="4" type="ORF">GCM10009559_59990</name>
</gene>
<dbReference type="EMBL" id="BAAAHP010000191">
    <property type="protein sequence ID" value="GAA0898127.1"/>
    <property type="molecule type" value="Genomic_DNA"/>
</dbReference>
<name>A0ABN1N913_9PSEU</name>
<dbReference type="SMART" id="SM00422">
    <property type="entry name" value="HTH_MERR"/>
    <property type="match status" value="1"/>
</dbReference>
<feature type="domain" description="HTH merR-type" evidence="3">
    <location>
        <begin position="1"/>
        <end position="68"/>
    </location>
</feature>
<organism evidence="4 5">
    <name type="scientific">Pseudonocardia zijingensis</name>
    <dbReference type="NCBI Taxonomy" id="153376"/>
    <lineage>
        <taxon>Bacteria</taxon>
        <taxon>Bacillati</taxon>
        <taxon>Actinomycetota</taxon>
        <taxon>Actinomycetes</taxon>
        <taxon>Pseudonocardiales</taxon>
        <taxon>Pseudonocardiaceae</taxon>
        <taxon>Pseudonocardia</taxon>
    </lineage>
</organism>
<feature type="coiled-coil region" evidence="2">
    <location>
        <begin position="84"/>
        <end position="118"/>
    </location>
</feature>
<proteinExistence type="predicted"/>
<protein>
    <submittedName>
        <fullName evidence="4">MerR family transcriptional regulator</fullName>
    </submittedName>
</protein>
<dbReference type="Pfam" id="PF13411">
    <property type="entry name" value="MerR_1"/>
    <property type="match status" value="1"/>
</dbReference>
<dbReference type="Proteomes" id="UP001499967">
    <property type="component" value="Unassembled WGS sequence"/>
</dbReference>
<dbReference type="PROSITE" id="PS00552">
    <property type="entry name" value="HTH_MERR_1"/>
    <property type="match status" value="1"/>
</dbReference>
<dbReference type="InterPro" id="IPR009061">
    <property type="entry name" value="DNA-bd_dom_put_sf"/>
</dbReference>
<dbReference type="SUPFAM" id="SSF46955">
    <property type="entry name" value="Putative DNA-binding domain"/>
    <property type="match status" value="1"/>
</dbReference>
<evidence type="ECO:0000256" key="1">
    <source>
        <dbReference type="ARBA" id="ARBA00023125"/>
    </source>
</evidence>
<comment type="caution">
    <text evidence="4">The sequence shown here is derived from an EMBL/GenBank/DDBJ whole genome shotgun (WGS) entry which is preliminary data.</text>
</comment>
<dbReference type="RefSeq" id="WP_343945034.1">
    <property type="nucleotide sequence ID" value="NZ_BAAAHP010000191.1"/>
</dbReference>
<keyword evidence="5" id="KW-1185">Reference proteome</keyword>
<accession>A0ABN1N913</accession>
<evidence type="ECO:0000313" key="4">
    <source>
        <dbReference type="EMBL" id="GAA0898127.1"/>
    </source>
</evidence>
<dbReference type="PRINTS" id="PR00040">
    <property type="entry name" value="HTHMERR"/>
</dbReference>
<dbReference type="InterPro" id="IPR047057">
    <property type="entry name" value="MerR_fam"/>
</dbReference>
<evidence type="ECO:0000313" key="5">
    <source>
        <dbReference type="Proteomes" id="UP001499967"/>
    </source>
</evidence>
<dbReference type="PROSITE" id="PS50937">
    <property type="entry name" value="HTH_MERR_2"/>
    <property type="match status" value="1"/>
</dbReference>
<reference evidence="4 5" key="1">
    <citation type="journal article" date="2019" name="Int. J. Syst. Evol. Microbiol.">
        <title>The Global Catalogue of Microorganisms (GCM) 10K type strain sequencing project: providing services to taxonomists for standard genome sequencing and annotation.</title>
        <authorList>
            <consortium name="The Broad Institute Genomics Platform"/>
            <consortium name="The Broad Institute Genome Sequencing Center for Infectious Disease"/>
            <person name="Wu L."/>
            <person name="Ma J."/>
        </authorList>
    </citation>
    <scope>NUCLEOTIDE SEQUENCE [LARGE SCALE GENOMIC DNA]</scope>
    <source>
        <strain evidence="4 5">JCM 11117</strain>
    </source>
</reference>